<dbReference type="PROSITE" id="PS00108">
    <property type="entry name" value="PROTEIN_KINASE_ST"/>
    <property type="match status" value="1"/>
</dbReference>
<dbReference type="Pfam" id="PF00069">
    <property type="entry name" value="Pkinase"/>
    <property type="match status" value="1"/>
</dbReference>
<keyword evidence="5" id="KW-0812">Transmembrane</keyword>
<gene>
    <name evidence="15" type="ORF">SLEP1_g4172</name>
</gene>
<dbReference type="EMBL" id="BPVZ01000004">
    <property type="protein sequence ID" value="GKU90132.1"/>
    <property type="molecule type" value="Genomic_DNA"/>
</dbReference>
<dbReference type="Proteomes" id="UP001054252">
    <property type="component" value="Unassembled WGS sequence"/>
</dbReference>
<feature type="domain" description="Protein kinase" evidence="14">
    <location>
        <begin position="365"/>
        <end position="636"/>
    </location>
</feature>
<evidence type="ECO:0000256" key="9">
    <source>
        <dbReference type="ARBA" id="ARBA00022840"/>
    </source>
</evidence>
<name>A0AAV5HU92_9ROSI</name>
<evidence type="ECO:0000256" key="6">
    <source>
        <dbReference type="ARBA" id="ARBA00022729"/>
    </source>
</evidence>
<dbReference type="InterPro" id="IPR000719">
    <property type="entry name" value="Prot_kinase_dom"/>
</dbReference>
<evidence type="ECO:0000256" key="13">
    <source>
        <dbReference type="ARBA" id="ARBA00023180"/>
    </source>
</evidence>
<evidence type="ECO:0000256" key="10">
    <source>
        <dbReference type="ARBA" id="ARBA00022989"/>
    </source>
</evidence>
<evidence type="ECO:0000256" key="7">
    <source>
        <dbReference type="ARBA" id="ARBA00022734"/>
    </source>
</evidence>
<dbReference type="FunFam" id="1.10.510.10:FF:000240">
    <property type="entry name" value="Lectin-domain containing receptor kinase A4.3"/>
    <property type="match status" value="1"/>
</dbReference>
<dbReference type="InterPro" id="IPR046958">
    <property type="entry name" value="RBK1/2/STUNTED"/>
</dbReference>
<dbReference type="PANTHER" id="PTHR47987">
    <property type="entry name" value="OS08G0249100 PROTEIN"/>
    <property type="match status" value="1"/>
</dbReference>
<evidence type="ECO:0000259" key="14">
    <source>
        <dbReference type="PROSITE" id="PS50011"/>
    </source>
</evidence>
<keyword evidence="9" id="KW-0067">ATP-binding</keyword>
<evidence type="ECO:0000256" key="8">
    <source>
        <dbReference type="ARBA" id="ARBA00022741"/>
    </source>
</evidence>
<keyword evidence="16" id="KW-1185">Reference proteome</keyword>
<evidence type="ECO:0000313" key="16">
    <source>
        <dbReference type="Proteomes" id="UP001054252"/>
    </source>
</evidence>
<comment type="caution">
    <text evidence="15">The sequence shown here is derived from an EMBL/GenBank/DDBJ whole genome shotgun (WGS) entry which is preliminary data.</text>
</comment>
<dbReference type="Gene3D" id="3.30.200.20">
    <property type="entry name" value="Phosphorylase Kinase, domain 1"/>
    <property type="match status" value="1"/>
</dbReference>
<dbReference type="CDD" id="cd14066">
    <property type="entry name" value="STKc_IRAK"/>
    <property type="match status" value="1"/>
</dbReference>
<evidence type="ECO:0000256" key="11">
    <source>
        <dbReference type="ARBA" id="ARBA00023136"/>
    </source>
</evidence>
<dbReference type="GO" id="GO:0030246">
    <property type="term" value="F:carbohydrate binding"/>
    <property type="evidence" value="ECO:0007669"/>
    <property type="project" value="UniProtKB-KW"/>
</dbReference>
<dbReference type="PANTHER" id="PTHR47987:SF11">
    <property type="entry name" value="RECEPTOR-LIKE CYTOSOLIC SERINE_THREONINE-PROTEIN KINASE RBK1 ISOFORM X1"/>
    <property type="match status" value="1"/>
</dbReference>
<dbReference type="GO" id="GO:0005886">
    <property type="term" value="C:plasma membrane"/>
    <property type="evidence" value="ECO:0007669"/>
    <property type="project" value="UniProtKB-SubCell"/>
</dbReference>
<keyword evidence="10" id="KW-1133">Transmembrane helix</keyword>
<evidence type="ECO:0000256" key="12">
    <source>
        <dbReference type="ARBA" id="ARBA00023170"/>
    </source>
</evidence>
<reference evidence="15 16" key="1">
    <citation type="journal article" date="2021" name="Commun. Biol.">
        <title>The genome of Shorea leprosula (Dipterocarpaceae) highlights the ecological relevance of drought in aseasonal tropical rainforests.</title>
        <authorList>
            <person name="Ng K.K.S."/>
            <person name="Kobayashi M.J."/>
            <person name="Fawcett J.A."/>
            <person name="Hatakeyama M."/>
            <person name="Paape T."/>
            <person name="Ng C.H."/>
            <person name="Ang C.C."/>
            <person name="Tnah L.H."/>
            <person name="Lee C.T."/>
            <person name="Nishiyama T."/>
            <person name="Sese J."/>
            <person name="O'Brien M.J."/>
            <person name="Copetti D."/>
            <person name="Mohd Noor M.I."/>
            <person name="Ong R.C."/>
            <person name="Putra M."/>
            <person name="Sireger I.Z."/>
            <person name="Indrioko S."/>
            <person name="Kosugi Y."/>
            <person name="Izuno A."/>
            <person name="Isagi Y."/>
            <person name="Lee S.L."/>
            <person name="Shimizu K.K."/>
        </authorList>
    </citation>
    <scope>NUCLEOTIDE SEQUENCE [LARGE SCALE GENOMIC DNA]</scope>
    <source>
        <strain evidence="15">214</strain>
    </source>
</reference>
<dbReference type="InterPro" id="IPR011009">
    <property type="entry name" value="Kinase-like_dom_sf"/>
</dbReference>
<keyword evidence="4" id="KW-1003">Cell membrane</keyword>
<dbReference type="GO" id="GO:0004672">
    <property type="term" value="F:protein kinase activity"/>
    <property type="evidence" value="ECO:0007669"/>
    <property type="project" value="InterPro"/>
</dbReference>
<evidence type="ECO:0000256" key="2">
    <source>
        <dbReference type="ARBA" id="ARBA00008536"/>
    </source>
</evidence>
<evidence type="ECO:0000256" key="1">
    <source>
        <dbReference type="ARBA" id="ARBA00004251"/>
    </source>
</evidence>
<keyword evidence="13" id="KW-0325">Glycoprotein</keyword>
<evidence type="ECO:0000256" key="3">
    <source>
        <dbReference type="ARBA" id="ARBA00010217"/>
    </source>
</evidence>
<dbReference type="InterPro" id="IPR008271">
    <property type="entry name" value="Ser/Thr_kinase_AS"/>
</dbReference>
<dbReference type="FunFam" id="3.30.200.20:FF:000268">
    <property type="entry name" value="probable receptor-like serine/threonine-protein kinase At5g57670"/>
    <property type="match status" value="1"/>
</dbReference>
<comment type="similarity">
    <text evidence="2">In the N-terminal section; belongs to the leguminous lectin family.</text>
</comment>
<protein>
    <recommendedName>
        <fullName evidence="14">Protein kinase domain-containing protein</fullName>
    </recommendedName>
</protein>
<keyword evidence="8" id="KW-0547">Nucleotide-binding</keyword>
<keyword evidence="7" id="KW-0430">Lectin</keyword>
<comment type="subcellular location">
    <subcellularLocation>
        <location evidence="1">Cell membrane</location>
        <topology evidence="1">Single-pass type I membrane protein</topology>
    </subcellularLocation>
</comment>
<keyword evidence="11" id="KW-0472">Membrane</keyword>
<sequence>MMSNMKVSAMEIRENKLVLQGDLLTLKQQGYDLVLIHLVPEKGRAACINITSRTSQKGWIRGFLKKLRKYCAAMEVIMGTDPENDLWNLISYACYHGNQLPTTASLLAVYKGKDDIFKRPRVYNLRGFGLNSRSESFVGENIARLKDAEVEEAEFPVDKTAKGETRDGNECLEDVSSYSSNHDKKATFSRSISVIRRELQETNLGWPLLRRKTRTSEEETSEIRSTSVVECVMNLPGKFAPETRTAFEVDVNGFPVKHCNTGGPNLQAIDEYEEELNASSRYLKDVNCDLDCGDKMELSSTTVLPGWPLLFFTGSKTLDSFLEDEAMRIPAKGKLQRHLELFSKLSSSGCKLFSSEELRRATSEFSSDNLIGEGGCSNVYKGCLPSGKLVAVKILKSYMEAMCDFSLEVDILLSLKHKNVTTLLGVCIEDDQLISVYEFFPKGSLEENLHGNGENSVLPWGVRFNVAITIAEALNYLHNESPQPVIHRDVKSSNILLSDDYQPQLSDFGLAVWMPKDSSYLIDSSVLGTFGYIAPEYLMQGRVSDKLDMFSFGIVLLELISGKRPVSIIQWAKPLIERGNLKELLDAKLDGDLDIVQMHRMLLAASFCISQSPQHRPKASQVLELLRGEKETREWYSAYVTDLQESGDHEDHLHNCSHQLPPVPLVFSSENVKQTVTLPCGIPTTSTTDAKLNQRFKFGDYLKEQLV</sequence>
<keyword evidence="12" id="KW-0675">Receptor</keyword>
<dbReference type="GO" id="GO:0002229">
    <property type="term" value="P:defense response to oomycetes"/>
    <property type="evidence" value="ECO:0007669"/>
    <property type="project" value="UniProtKB-ARBA"/>
</dbReference>
<evidence type="ECO:0000256" key="4">
    <source>
        <dbReference type="ARBA" id="ARBA00022475"/>
    </source>
</evidence>
<evidence type="ECO:0000313" key="15">
    <source>
        <dbReference type="EMBL" id="GKU90132.1"/>
    </source>
</evidence>
<organism evidence="15 16">
    <name type="scientific">Rubroshorea leprosula</name>
    <dbReference type="NCBI Taxonomy" id="152421"/>
    <lineage>
        <taxon>Eukaryota</taxon>
        <taxon>Viridiplantae</taxon>
        <taxon>Streptophyta</taxon>
        <taxon>Embryophyta</taxon>
        <taxon>Tracheophyta</taxon>
        <taxon>Spermatophyta</taxon>
        <taxon>Magnoliopsida</taxon>
        <taxon>eudicotyledons</taxon>
        <taxon>Gunneridae</taxon>
        <taxon>Pentapetalae</taxon>
        <taxon>rosids</taxon>
        <taxon>malvids</taxon>
        <taxon>Malvales</taxon>
        <taxon>Dipterocarpaceae</taxon>
        <taxon>Rubroshorea</taxon>
    </lineage>
</organism>
<evidence type="ECO:0000256" key="5">
    <source>
        <dbReference type="ARBA" id="ARBA00022692"/>
    </source>
</evidence>
<proteinExistence type="inferred from homology"/>
<comment type="similarity">
    <text evidence="3">In the C-terminal section; belongs to the protein kinase superfamily. Ser/Thr protein kinase family.</text>
</comment>
<dbReference type="SUPFAM" id="SSF56112">
    <property type="entry name" value="Protein kinase-like (PK-like)"/>
    <property type="match status" value="1"/>
</dbReference>
<dbReference type="AlphaFoldDB" id="A0AAV5HU92"/>
<keyword evidence="6" id="KW-0732">Signal</keyword>
<dbReference type="SMART" id="SM00220">
    <property type="entry name" value="S_TKc"/>
    <property type="match status" value="1"/>
</dbReference>
<dbReference type="GO" id="GO:0005524">
    <property type="term" value="F:ATP binding"/>
    <property type="evidence" value="ECO:0007669"/>
    <property type="project" value="UniProtKB-KW"/>
</dbReference>
<accession>A0AAV5HU92</accession>
<dbReference type="PROSITE" id="PS50011">
    <property type="entry name" value="PROTEIN_KINASE_DOM"/>
    <property type="match status" value="1"/>
</dbReference>
<dbReference type="Gene3D" id="1.10.510.10">
    <property type="entry name" value="Transferase(Phosphotransferase) domain 1"/>
    <property type="match status" value="1"/>
</dbReference>